<dbReference type="RefSeq" id="WP_337700197.1">
    <property type="nucleotide sequence ID" value="NZ_JBBEGM010000001.1"/>
</dbReference>
<name>A0ABU8LZN0_9PSEU</name>
<proteinExistence type="predicted"/>
<evidence type="ECO:0000313" key="1">
    <source>
        <dbReference type="EMBL" id="MEJ2860552.1"/>
    </source>
</evidence>
<sequence length="102" mass="10883">MSTDSTSHYGDRWHARLNALASIRAGCDHAALVQDLARAGLNAGDGLADLTAFVEALRELVDEAALHPHGIADAVDQFADQLAAEGAVRTDMWLAAMQHHQP</sequence>
<organism evidence="1 2">
    <name type="scientific">Actinomycetospora flava</name>
    <dbReference type="NCBI Taxonomy" id="3129232"/>
    <lineage>
        <taxon>Bacteria</taxon>
        <taxon>Bacillati</taxon>
        <taxon>Actinomycetota</taxon>
        <taxon>Actinomycetes</taxon>
        <taxon>Pseudonocardiales</taxon>
        <taxon>Pseudonocardiaceae</taxon>
        <taxon>Actinomycetospora</taxon>
    </lineage>
</organism>
<reference evidence="1 2" key="1">
    <citation type="submission" date="2024-03" db="EMBL/GenBank/DDBJ databases">
        <title>Actinomycetospora sp. OC33-EN07, a novel actinomycete isolated from wild orchid (Aerides multiflora).</title>
        <authorList>
            <person name="Suriyachadkun C."/>
        </authorList>
    </citation>
    <scope>NUCLEOTIDE SEQUENCE [LARGE SCALE GENOMIC DNA]</scope>
    <source>
        <strain evidence="1 2">OC33-EN07</strain>
    </source>
</reference>
<comment type="caution">
    <text evidence="1">The sequence shown here is derived from an EMBL/GenBank/DDBJ whole genome shotgun (WGS) entry which is preliminary data.</text>
</comment>
<evidence type="ECO:0000313" key="2">
    <source>
        <dbReference type="Proteomes" id="UP001369736"/>
    </source>
</evidence>
<gene>
    <name evidence="1" type="ORF">WCD58_05265</name>
</gene>
<accession>A0ABU8LZN0</accession>
<dbReference type="EMBL" id="JBBEGM010000001">
    <property type="protein sequence ID" value="MEJ2860552.1"/>
    <property type="molecule type" value="Genomic_DNA"/>
</dbReference>
<keyword evidence="2" id="KW-1185">Reference proteome</keyword>
<dbReference type="Proteomes" id="UP001369736">
    <property type="component" value="Unassembled WGS sequence"/>
</dbReference>
<protein>
    <submittedName>
        <fullName evidence="1">Uncharacterized protein</fullName>
    </submittedName>
</protein>